<feature type="binding site" evidence="12">
    <location>
        <position position="273"/>
    </location>
    <ligand>
        <name>Zn(2+)</name>
        <dbReference type="ChEBI" id="CHEBI:29105"/>
    </ligand>
</feature>
<dbReference type="AlphaFoldDB" id="A0A8J4H8S1"/>
<keyword evidence="5 12" id="KW-0444">Lipid biosynthesis</keyword>
<evidence type="ECO:0000256" key="1">
    <source>
        <dbReference type="ARBA" id="ARBA00001947"/>
    </source>
</evidence>
<dbReference type="InterPro" id="IPR004463">
    <property type="entry name" value="UDP-acyl_GlcNac_deAcase"/>
</dbReference>
<dbReference type="GO" id="GO:0016020">
    <property type="term" value="C:membrane"/>
    <property type="evidence" value="ECO:0007669"/>
    <property type="project" value="GOC"/>
</dbReference>
<dbReference type="EC" id="3.5.1.108" evidence="4 12"/>
<evidence type="ECO:0000256" key="7">
    <source>
        <dbReference type="ARBA" id="ARBA00022723"/>
    </source>
</evidence>
<evidence type="ECO:0000256" key="4">
    <source>
        <dbReference type="ARBA" id="ARBA00012745"/>
    </source>
</evidence>
<keyword evidence="10 12" id="KW-0443">Lipid metabolism</keyword>
<dbReference type="NCBIfam" id="TIGR00325">
    <property type="entry name" value="lpxC"/>
    <property type="match status" value="1"/>
</dbReference>
<evidence type="ECO:0000256" key="8">
    <source>
        <dbReference type="ARBA" id="ARBA00022801"/>
    </source>
</evidence>
<evidence type="ECO:0000256" key="2">
    <source>
        <dbReference type="ARBA" id="ARBA00002923"/>
    </source>
</evidence>
<dbReference type="SUPFAM" id="SSF54211">
    <property type="entry name" value="Ribosomal protein S5 domain 2-like"/>
    <property type="match status" value="2"/>
</dbReference>
<evidence type="ECO:0000256" key="3">
    <source>
        <dbReference type="ARBA" id="ARBA00005002"/>
    </source>
</evidence>
<dbReference type="Gene3D" id="3.30.230.20">
    <property type="entry name" value="lpxc deacetylase, domain 1"/>
    <property type="match status" value="1"/>
</dbReference>
<dbReference type="GO" id="GO:0046872">
    <property type="term" value="F:metal ion binding"/>
    <property type="evidence" value="ECO:0007669"/>
    <property type="project" value="UniProtKB-KW"/>
</dbReference>
<feature type="binding site" evidence="12">
    <location>
        <position position="277"/>
    </location>
    <ligand>
        <name>Zn(2+)</name>
        <dbReference type="ChEBI" id="CHEBI:29105"/>
    </ligand>
</feature>
<evidence type="ECO:0000256" key="11">
    <source>
        <dbReference type="ARBA" id="ARBA00024535"/>
    </source>
</evidence>
<dbReference type="InterPro" id="IPR015870">
    <property type="entry name" value="UDP-acyl_N-AcGlcN_deAcase_N"/>
</dbReference>
<dbReference type="GO" id="GO:0009245">
    <property type="term" value="P:lipid A biosynthetic process"/>
    <property type="evidence" value="ECO:0007669"/>
    <property type="project" value="UniProtKB-UniRule"/>
</dbReference>
<comment type="function">
    <text evidence="2 12">Catalyzes the hydrolysis of UDP-3-O-myristoyl-N-acetylglucosamine to form UDP-3-O-myristoylglucosamine and acetate, the committed step in lipid A biosynthesis.</text>
</comment>
<evidence type="ECO:0000256" key="9">
    <source>
        <dbReference type="ARBA" id="ARBA00022833"/>
    </source>
</evidence>
<dbReference type="InterPro" id="IPR011334">
    <property type="entry name" value="UDP-acyl_GlcNac_deAcase_C"/>
</dbReference>
<protein>
    <recommendedName>
        <fullName evidence="4 12">UDP-3-O-acyl-N-acetylglucosamine deacetylase</fullName>
        <shortName evidence="12">UDP-3-O-acyl-GlcNAc deacetylase</shortName>
        <ecNumber evidence="4 12">3.5.1.108</ecNumber>
    </recommendedName>
    <alternativeName>
        <fullName evidence="12">UDP-3-O-[R-3-hydroxymyristoyl]-N-acetylglucosamine deacetylase</fullName>
    </alternativeName>
</protein>
<dbReference type="Gene3D" id="3.30.1700.10">
    <property type="entry name" value="lpxc deacetylase, domain 2"/>
    <property type="match status" value="1"/>
</dbReference>
<name>A0A8J4H8S1_9PROT</name>
<proteinExistence type="inferred from homology"/>
<comment type="pathway">
    <text evidence="3 12">Glycolipid biosynthesis; lipid IV(A) biosynthesis; lipid IV(A) from (3R)-3-hydroxytetradecanoyl-[acyl-carrier-protein] and UDP-N-acetyl-alpha-D-glucosamine: step 2/6.</text>
</comment>
<accession>A0A8J4H8S1</accession>
<reference evidence="13" key="1">
    <citation type="journal article" date="2020" name="mSystems">
        <title>Genome- and Community-Level Interaction Insights into Carbon Utilization and Element Cycling Functions of Hydrothermarchaeota in Hydrothermal Sediment.</title>
        <authorList>
            <person name="Zhou Z."/>
            <person name="Liu Y."/>
            <person name="Xu W."/>
            <person name="Pan J."/>
            <person name="Luo Z.H."/>
            <person name="Li M."/>
        </authorList>
    </citation>
    <scope>NUCLEOTIDE SEQUENCE</scope>
    <source>
        <strain evidence="13">SpSt-997</strain>
    </source>
</reference>
<keyword evidence="7 12" id="KW-0479">Metal-binding</keyword>
<keyword evidence="8 12" id="KW-0378">Hydrolase</keyword>
<dbReference type="InterPro" id="IPR020568">
    <property type="entry name" value="Ribosomal_Su5_D2-typ_SF"/>
</dbReference>
<keyword evidence="9 12" id="KW-0862">Zinc</keyword>
<evidence type="ECO:0000256" key="12">
    <source>
        <dbReference type="HAMAP-Rule" id="MF_00388"/>
    </source>
</evidence>
<dbReference type="GO" id="GO:0103117">
    <property type="term" value="F:UDP-3-O-acyl-N-acetylglucosamine deacetylase activity"/>
    <property type="evidence" value="ECO:0007669"/>
    <property type="project" value="UniProtKB-UniRule"/>
</dbReference>
<dbReference type="UniPathway" id="UPA00359">
    <property type="reaction ID" value="UER00478"/>
</dbReference>
<sequence length="332" mass="34759">MNFITHDTLAHDTLARNKLNEPPLFAIPPMRQRTLKGKIGCVGVGLHGGRTVSLTLHPAAPGTGIVFRRTDVAASGAGCIDIPARFDAVADTRLCTELAAPGAEDVTVGTVEHLMAALAGCGVDNVLVEVDGPELPILDGSAAPFVFLIDCAGVVEQTAPRRVIEILRPVEVTAGDASAAFYPTPGSDGLEMALSIAFDAPAIGCQALALHLTEESFRRELARARTFTLASIITALQASGRAIGGSLDNAVVVDGARVLNPDGLRMPDEFVRHKLLDAVGDLALAGAVLRGRFVAHRSGHALNNRLLRALFATPLAWRDATPALPEWLSAAA</sequence>
<keyword evidence="6 12" id="KW-0441">Lipid A biosynthesis</keyword>
<comment type="caution">
    <text evidence="13">The sequence shown here is derived from an EMBL/GenBank/DDBJ whole genome shotgun (WGS) entry which is preliminary data.</text>
</comment>
<comment type="similarity">
    <text evidence="12">Belongs to the LpxC family.</text>
</comment>
<dbReference type="PANTHER" id="PTHR33694:SF1">
    <property type="entry name" value="UDP-3-O-ACYL-N-ACETYLGLUCOSAMINE DEACETYLASE 1, MITOCHONDRIAL-RELATED"/>
    <property type="match status" value="1"/>
</dbReference>
<feature type="binding site" evidence="12">
    <location>
        <position position="113"/>
    </location>
    <ligand>
        <name>Zn(2+)</name>
        <dbReference type="ChEBI" id="CHEBI:29105"/>
    </ligand>
</feature>
<evidence type="ECO:0000256" key="5">
    <source>
        <dbReference type="ARBA" id="ARBA00022516"/>
    </source>
</evidence>
<evidence type="ECO:0000256" key="6">
    <source>
        <dbReference type="ARBA" id="ARBA00022556"/>
    </source>
</evidence>
<dbReference type="HAMAP" id="MF_00388">
    <property type="entry name" value="LpxC"/>
    <property type="match status" value="1"/>
</dbReference>
<comment type="catalytic activity">
    <reaction evidence="11 12">
        <text>a UDP-3-O-[(3R)-3-hydroxyacyl]-N-acetyl-alpha-D-glucosamine + H2O = a UDP-3-O-[(3R)-3-hydroxyacyl]-alpha-D-glucosamine + acetate</text>
        <dbReference type="Rhea" id="RHEA:67816"/>
        <dbReference type="ChEBI" id="CHEBI:15377"/>
        <dbReference type="ChEBI" id="CHEBI:30089"/>
        <dbReference type="ChEBI" id="CHEBI:137740"/>
        <dbReference type="ChEBI" id="CHEBI:173225"/>
        <dbReference type="EC" id="3.5.1.108"/>
    </reaction>
</comment>
<organism evidence="13">
    <name type="scientific">Acidicaldus sp</name>
    <dbReference type="NCBI Taxonomy" id="1872105"/>
    <lineage>
        <taxon>Bacteria</taxon>
        <taxon>Pseudomonadati</taxon>
        <taxon>Pseudomonadota</taxon>
        <taxon>Alphaproteobacteria</taxon>
        <taxon>Acetobacterales</taxon>
        <taxon>Acetobacteraceae</taxon>
        <taxon>Acidicaldus</taxon>
    </lineage>
</organism>
<evidence type="ECO:0000313" key="13">
    <source>
        <dbReference type="EMBL" id="HGC42033.1"/>
    </source>
</evidence>
<dbReference type="PANTHER" id="PTHR33694">
    <property type="entry name" value="UDP-3-O-ACYL-N-ACETYLGLUCOSAMINE DEACETYLASE 1, MITOCHONDRIAL-RELATED"/>
    <property type="match status" value="1"/>
</dbReference>
<dbReference type="EMBL" id="DTQM01000047">
    <property type="protein sequence ID" value="HGC42033.1"/>
    <property type="molecule type" value="Genomic_DNA"/>
</dbReference>
<feature type="active site" description="Proton donor" evidence="12">
    <location>
        <position position="300"/>
    </location>
</feature>
<evidence type="ECO:0000256" key="10">
    <source>
        <dbReference type="ARBA" id="ARBA00023098"/>
    </source>
</evidence>
<comment type="cofactor">
    <cofactor evidence="1 12">
        <name>Zn(2+)</name>
        <dbReference type="ChEBI" id="CHEBI:29105"/>
    </cofactor>
</comment>
<gene>
    <name evidence="12" type="primary">lpxC</name>
    <name evidence="13" type="ORF">ENY07_02255</name>
</gene>
<dbReference type="Pfam" id="PF03331">
    <property type="entry name" value="LpxC"/>
    <property type="match status" value="1"/>
</dbReference>